<protein>
    <submittedName>
        <fullName evidence="2">Uncharacterized protein</fullName>
    </submittedName>
</protein>
<dbReference type="AlphaFoldDB" id="A0A6C0HHR0"/>
<proteinExistence type="predicted"/>
<evidence type="ECO:0000313" key="2">
    <source>
        <dbReference type="EMBL" id="QHT79994.1"/>
    </source>
</evidence>
<reference evidence="2" key="1">
    <citation type="journal article" date="2020" name="Nature">
        <title>Giant virus diversity and host interactions through global metagenomics.</title>
        <authorList>
            <person name="Schulz F."/>
            <person name="Roux S."/>
            <person name="Paez-Espino D."/>
            <person name="Jungbluth S."/>
            <person name="Walsh D.A."/>
            <person name="Denef V.J."/>
            <person name="McMahon K.D."/>
            <person name="Konstantinidis K.T."/>
            <person name="Eloe-Fadrosh E.A."/>
            <person name="Kyrpides N.C."/>
            <person name="Woyke T."/>
        </authorList>
    </citation>
    <scope>NUCLEOTIDE SEQUENCE</scope>
    <source>
        <strain evidence="2">GVMAG-M-3300023184-105</strain>
    </source>
</reference>
<accession>A0A6C0HHR0</accession>
<name>A0A6C0HHR0_9ZZZZ</name>
<feature type="compositionally biased region" description="Low complexity" evidence="1">
    <location>
        <begin position="73"/>
        <end position="96"/>
    </location>
</feature>
<dbReference type="EMBL" id="MN739958">
    <property type="protein sequence ID" value="QHT79994.1"/>
    <property type="molecule type" value="Genomic_DNA"/>
</dbReference>
<feature type="region of interest" description="Disordered" evidence="1">
    <location>
        <begin position="37"/>
        <end position="125"/>
    </location>
</feature>
<feature type="compositionally biased region" description="Basic residues" evidence="1">
    <location>
        <begin position="104"/>
        <end position="125"/>
    </location>
</feature>
<evidence type="ECO:0000256" key="1">
    <source>
        <dbReference type="SAM" id="MobiDB-lite"/>
    </source>
</evidence>
<organism evidence="2">
    <name type="scientific">viral metagenome</name>
    <dbReference type="NCBI Taxonomy" id="1070528"/>
    <lineage>
        <taxon>unclassified sequences</taxon>
        <taxon>metagenomes</taxon>
        <taxon>organismal metagenomes</taxon>
    </lineage>
</organism>
<feature type="compositionally biased region" description="Pro residues" evidence="1">
    <location>
        <begin position="54"/>
        <end position="68"/>
    </location>
</feature>
<sequence length="125" mass="13486">MVRKVNKSLKDWVNFVKHVQKEEGLGYKDAMMRAKVRKNKGEKWMSGGNNTPPQQHPPGTPKDLPLPPVAHTAAKVGAGPAPAPASASSAPMQHAAKMGPIKGGSRKRKTSKKQKGGRRKTCSKK</sequence>